<organism evidence="1 2">
    <name type="scientific">Pleurodeles waltl</name>
    <name type="common">Iberian ribbed newt</name>
    <dbReference type="NCBI Taxonomy" id="8319"/>
    <lineage>
        <taxon>Eukaryota</taxon>
        <taxon>Metazoa</taxon>
        <taxon>Chordata</taxon>
        <taxon>Craniata</taxon>
        <taxon>Vertebrata</taxon>
        <taxon>Euteleostomi</taxon>
        <taxon>Amphibia</taxon>
        <taxon>Batrachia</taxon>
        <taxon>Caudata</taxon>
        <taxon>Salamandroidea</taxon>
        <taxon>Salamandridae</taxon>
        <taxon>Pleurodelinae</taxon>
        <taxon>Pleurodeles</taxon>
    </lineage>
</organism>
<keyword evidence="2" id="KW-1185">Reference proteome</keyword>
<comment type="caution">
    <text evidence="1">The sequence shown here is derived from an EMBL/GenBank/DDBJ whole genome shotgun (WGS) entry which is preliminary data.</text>
</comment>
<dbReference type="Proteomes" id="UP001066276">
    <property type="component" value="Chromosome 4_1"/>
</dbReference>
<reference evidence="1" key="1">
    <citation type="journal article" date="2022" name="bioRxiv">
        <title>Sequencing and chromosome-scale assembly of the giantPleurodeles waltlgenome.</title>
        <authorList>
            <person name="Brown T."/>
            <person name="Elewa A."/>
            <person name="Iarovenko S."/>
            <person name="Subramanian E."/>
            <person name="Araus A.J."/>
            <person name="Petzold A."/>
            <person name="Susuki M."/>
            <person name="Suzuki K.-i.T."/>
            <person name="Hayashi T."/>
            <person name="Toyoda A."/>
            <person name="Oliveira C."/>
            <person name="Osipova E."/>
            <person name="Leigh N.D."/>
            <person name="Simon A."/>
            <person name="Yun M.H."/>
        </authorList>
    </citation>
    <scope>NUCLEOTIDE SEQUENCE</scope>
    <source>
        <strain evidence="1">20211129_DDA</strain>
        <tissue evidence="1">Liver</tissue>
    </source>
</reference>
<evidence type="ECO:0000313" key="2">
    <source>
        <dbReference type="Proteomes" id="UP001066276"/>
    </source>
</evidence>
<proteinExistence type="predicted"/>
<accession>A0AAV7T0J6</accession>
<dbReference type="AlphaFoldDB" id="A0AAV7T0J6"/>
<gene>
    <name evidence="1" type="ORF">NDU88_001535</name>
</gene>
<dbReference type="EMBL" id="JANPWB010000007">
    <property type="protein sequence ID" value="KAJ1169644.1"/>
    <property type="molecule type" value="Genomic_DNA"/>
</dbReference>
<name>A0AAV7T0J6_PLEWA</name>
<sequence length="165" mass="18555">MMRPSVNFYTVISDGNFTSKSVNNNNTVEDNHTAEYHITVNNDHTLDDQTIDNNLSDDAHSFDDDCHIIDGEITVNEDTAVDNSLNSGFRKIFFFTIKVSSLLPAQTVESDQVEEASDYDSMTADSPTHLVVTYVPDFAREMEDDQSYTNVFLSKSISLKLLKLI</sequence>
<evidence type="ECO:0000313" key="1">
    <source>
        <dbReference type="EMBL" id="KAJ1169644.1"/>
    </source>
</evidence>
<protein>
    <submittedName>
        <fullName evidence="1">Uncharacterized protein</fullName>
    </submittedName>
</protein>